<evidence type="ECO:0000313" key="2">
    <source>
        <dbReference type="Proteomes" id="UP000197424"/>
    </source>
</evidence>
<dbReference type="InterPro" id="IPR036909">
    <property type="entry name" value="Cyt_c-like_dom_sf"/>
</dbReference>
<reference evidence="2" key="1">
    <citation type="submission" date="2017-06" db="EMBL/GenBank/DDBJ databases">
        <title>Whole genome sequence of Laribacter hongkongensis LHGZ1.</title>
        <authorList>
            <person name="Chen D."/>
            <person name="Wu H."/>
            <person name="Chen J."/>
        </authorList>
    </citation>
    <scope>NUCLEOTIDE SEQUENCE [LARGE SCALE GENOMIC DNA]</scope>
    <source>
        <strain evidence="2">LHGZ1</strain>
    </source>
</reference>
<dbReference type="Proteomes" id="UP000197424">
    <property type="component" value="Chromosome"/>
</dbReference>
<dbReference type="EMBL" id="CP022115">
    <property type="protein sequence ID" value="ASJ26104.1"/>
    <property type="molecule type" value="Genomic_DNA"/>
</dbReference>
<dbReference type="SUPFAM" id="SSF46626">
    <property type="entry name" value="Cytochrome c"/>
    <property type="match status" value="1"/>
</dbReference>
<name>A0A248LNT5_9NEIS</name>
<proteinExistence type="predicted"/>
<sequence length="162" mass="17872">MKPNRGTIKALLCLCGCTLAAFAGAGDHGRRAPADALYQAECGSCHLAYPARMLSSADWAQSMKGLDRHFGENASLDKQDWQHISAYLARYAGDGRKRMYQTDTATPGEPRLTTTGWFVHKHRKVKDADFRLKRVGSAANCAACHRDAERGEFDDDTAKIPR</sequence>
<dbReference type="InterPro" id="IPR018588">
    <property type="entry name" value="Dihaem_cytochrome-c"/>
</dbReference>
<organism evidence="1 2">
    <name type="scientific">Laribacter hongkongensis</name>
    <dbReference type="NCBI Taxonomy" id="168471"/>
    <lineage>
        <taxon>Bacteria</taxon>
        <taxon>Pseudomonadati</taxon>
        <taxon>Pseudomonadota</taxon>
        <taxon>Betaproteobacteria</taxon>
        <taxon>Neisseriales</taxon>
        <taxon>Aquaspirillaceae</taxon>
        <taxon>Laribacter</taxon>
    </lineage>
</organism>
<accession>A0A248LNT5</accession>
<gene>
    <name evidence="1" type="ORF">LHGZ1_3273</name>
</gene>
<dbReference type="GO" id="GO:0009055">
    <property type="term" value="F:electron transfer activity"/>
    <property type="evidence" value="ECO:0007669"/>
    <property type="project" value="InterPro"/>
</dbReference>
<protein>
    <submittedName>
        <fullName evidence="1">Diheme cytochrome c</fullName>
    </submittedName>
</protein>
<evidence type="ECO:0000313" key="1">
    <source>
        <dbReference type="EMBL" id="ASJ26104.1"/>
    </source>
</evidence>
<dbReference type="AlphaFoldDB" id="A0A248LNT5"/>
<dbReference type="GO" id="GO:0020037">
    <property type="term" value="F:heme binding"/>
    <property type="evidence" value="ECO:0007669"/>
    <property type="project" value="InterPro"/>
</dbReference>
<dbReference type="RefSeq" id="WP_161493573.1">
    <property type="nucleotide sequence ID" value="NZ_CP022115.1"/>
</dbReference>
<dbReference type="Pfam" id="PF09626">
    <property type="entry name" value="DHC"/>
    <property type="match status" value="1"/>
</dbReference>